<proteinExistence type="predicted"/>
<dbReference type="GO" id="GO:0016787">
    <property type="term" value="F:hydrolase activity"/>
    <property type="evidence" value="ECO:0007669"/>
    <property type="project" value="UniProtKB-KW"/>
</dbReference>
<sequence>MADEGFSDFYYSSTDGLKLHARIYGDDANGTLPVVCLPGLTRNARDFHELALHLSRDAKTPRKVVTFDYRGRGGSAYDKEWQNYNIGVEAGDIVAGVIALGIEHATFIGTSRGGLIIHVLAATRPGALKAVVLNDIGPVVEGEGFAHIRAYLERAPKPASFAEAIAIQRGTHGQAFSALTDRDWERMVRAIYRDEDGKPVADFDPALLKTVAGLDLSQPLPALWPQFQGLAGVPMLAIRGENSKLLSARTLEEMARRHPSIETVTVEGQGHTPMLETGLLPARIEAFLDRADPNSA</sequence>
<dbReference type="PANTHER" id="PTHR43194">
    <property type="entry name" value="HYDROLASE ALPHA/BETA FOLD FAMILY"/>
    <property type="match status" value="1"/>
</dbReference>
<protein>
    <submittedName>
        <fullName evidence="2">Alpha/beta hydrolase</fullName>
    </submittedName>
</protein>
<feature type="domain" description="AB hydrolase-1" evidence="1">
    <location>
        <begin position="33"/>
        <end position="276"/>
    </location>
</feature>
<evidence type="ECO:0000259" key="1">
    <source>
        <dbReference type="Pfam" id="PF00561"/>
    </source>
</evidence>
<dbReference type="PANTHER" id="PTHR43194:SF2">
    <property type="entry name" value="PEROXISOMAL MEMBRANE PROTEIN LPX1"/>
    <property type="match status" value="1"/>
</dbReference>
<reference evidence="2" key="1">
    <citation type="submission" date="2024-06" db="EMBL/GenBank/DDBJ databases">
        <title>Mesorhizobium karijinii sp. nov., a symbiont of the iconic Swainsona formosa from arid Australia.</title>
        <authorList>
            <person name="Hill Y.J."/>
            <person name="Watkin E.L.J."/>
            <person name="O'Hara G.W."/>
            <person name="Terpolilli J."/>
            <person name="Tye M.L."/>
            <person name="Kohlmeier M.G."/>
        </authorList>
    </citation>
    <scope>NUCLEOTIDE SEQUENCE</scope>
    <source>
        <strain evidence="2">WSM2240</strain>
    </source>
</reference>
<dbReference type="EMBL" id="CP159253">
    <property type="protein sequence ID" value="XCG50391.1"/>
    <property type="molecule type" value="Genomic_DNA"/>
</dbReference>
<name>A0AAU8CU73_9HYPH</name>
<dbReference type="AlphaFoldDB" id="A0AAU8CU73"/>
<dbReference type="Pfam" id="PF00561">
    <property type="entry name" value="Abhydrolase_1"/>
    <property type="match status" value="1"/>
</dbReference>
<dbReference type="InterPro" id="IPR000073">
    <property type="entry name" value="AB_hydrolase_1"/>
</dbReference>
<dbReference type="Gene3D" id="3.40.50.1820">
    <property type="entry name" value="alpha/beta hydrolase"/>
    <property type="match status" value="1"/>
</dbReference>
<accession>A0AAU8CU73</accession>
<evidence type="ECO:0000313" key="2">
    <source>
        <dbReference type="EMBL" id="XCG50391.1"/>
    </source>
</evidence>
<keyword evidence="2" id="KW-0378">Hydrolase</keyword>
<dbReference type="InterPro" id="IPR029058">
    <property type="entry name" value="AB_hydrolase_fold"/>
</dbReference>
<dbReference type="InterPro" id="IPR050228">
    <property type="entry name" value="Carboxylesterase_BioH"/>
</dbReference>
<dbReference type="RefSeq" id="WP_353642081.1">
    <property type="nucleotide sequence ID" value="NZ_CP159253.1"/>
</dbReference>
<organism evidence="2">
    <name type="scientific">Mesorhizobium sp. WSM2240</name>
    <dbReference type="NCBI Taxonomy" id="3228851"/>
    <lineage>
        <taxon>Bacteria</taxon>
        <taxon>Pseudomonadati</taxon>
        <taxon>Pseudomonadota</taxon>
        <taxon>Alphaproteobacteria</taxon>
        <taxon>Hyphomicrobiales</taxon>
        <taxon>Phyllobacteriaceae</taxon>
        <taxon>Mesorhizobium</taxon>
    </lineage>
</organism>
<gene>
    <name evidence="2" type="ORF">ABVK50_07890</name>
</gene>
<dbReference type="SUPFAM" id="SSF53474">
    <property type="entry name" value="alpha/beta-Hydrolases"/>
    <property type="match status" value="1"/>
</dbReference>